<dbReference type="Pfam" id="PF13423">
    <property type="entry name" value="UCH_1"/>
    <property type="match status" value="1"/>
</dbReference>
<dbReference type="EC" id="3.1.13.4" evidence="9"/>
<keyword evidence="5 9" id="KW-0540">Nuclease</keyword>
<feature type="binding site" evidence="9">
    <location>
        <position position="1095"/>
    </location>
    <ligand>
        <name>a divalent metal cation</name>
        <dbReference type="ChEBI" id="CHEBI:60240"/>
        <note>catalytic</note>
    </ligand>
</feature>
<feature type="domain" description="USP" evidence="12">
    <location>
        <begin position="527"/>
        <end position="864"/>
    </location>
</feature>
<dbReference type="InterPro" id="IPR028881">
    <property type="entry name" value="PAN2_UCH_dom"/>
</dbReference>
<keyword evidence="7 9" id="KW-0378">Hydrolase</keyword>
<evidence type="ECO:0000256" key="7">
    <source>
        <dbReference type="ARBA" id="ARBA00022801"/>
    </source>
</evidence>
<evidence type="ECO:0000256" key="5">
    <source>
        <dbReference type="ARBA" id="ARBA00022722"/>
    </source>
</evidence>
<dbReference type="PROSITE" id="PS50082">
    <property type="entry name" value="WD_REPEATS_2"/>
    <property type="match status" value="1"/>
</dbReference>
<dbReference type="FunFam" id="3.30.420.10:FF:000028">
    <property type="entry name" value="PAN2-PAN3 deadenylation complex catalytic subunit PAN2"/>
    <property type="match status" value="1"/>
</dbReference>
<keyword evidence="8 9" id="KW-0269">Exonuclease</keyword>
<dbReference type="AlphaFoldDB" id="A0AAF0J6D4"/>
<keyword evidence="6 9" id="KW-0479">Metal-binding</keyword>
<dbReference type="SUPFAM" id="SSF53098">
    <property type="entry name" value="Ribonuclease H-like"/>
    <property type="match status" value="1"/>
</dbReference>
<dbReference type="GO" id="GO:0004535">
    <property type="term" value="F:poly(A)-specific ribonuclease activity"/>
    <property type="evidence" value="ECO:0007669"/>
    <property type="project" value="UniProtKB-UniRule"/>
</dbReference>
<comment type="activity regulation">
    <text evidence="9">Positively regulated by the regulatory subunit PAN3.</text>
</comment>
<evidence type="ECO:0000256" key="2">
    <source>
        <dbReference type="ARBA" id="ARBA00022490"/>
    </source>
</evidence>
<dbReference type="PROSITE" id="PS50235">
    <property type="entry name" value="USP_3"/>
    <property type="match status" value="1"/>
</dbReference>
<dbReference type="PROSITE" id="PS50294">
    <property type="entry name" value="WD_REPEATS_REGION"/>
    <property type="match status" value="1"/>
</dbReference>
<dbReference type="InterPro" id="IPR015943">
    <property type="entry name" value="WD40/YVTN_repeat-like_dom_sf"/>
</dbReference>
<comment type="domain">
    <text evidence="9">Contains a pseudo-UCH domain. This ubiquitin C-terminal hydrolase (UCH)-like or ubiquitin specific protease (USP)-like domain is predicted to be catalytically inactive because it lacks the active site catalytic triad characteristic of thiol proteases, with residues at the equivalent structural positions that are incompatible with catalysis, and it cannot bind ubiquitin. It functions as a structural scaffold for intra- and intermolecular interactions in the complex.</text>
</comment>
<sequence>MAEWAQQAHLLANHAAPGVNGAVSALYFDTYTELLWTGSASGQVTSHTNTPPTYPRYTSYAAHGTVNQRAEVLRITGNEKSIFSVSQDSVRAVQRSGLGRWTVRMADHAPGLQLASMCDTPLSTSSDIFVGGATAAARRTGVLAPEDQILAINTNAATVTRSVPSEAPLTHLRRAGRVLCAGTAGGAVQIRDPRTLAIENRLNAHHGGLTDMQADGHFVYTIGWTLRQGQPVTEPFLKVFDLRTMQSLVPIPLTAPGGPALLAVHPKRSSLLAVATPQAQFQIVDTNLPGQSQFYMLNSVSYISALAFSPAADTLAFGESDGSVRLWTNDSNAIASGTPVRFNAYALPPPPMADVADSPPVVQWAPDTPLSVVGMPHYTTPLLSATSEVKICTERSPLFQFPPRLDPHVTQTVRVRGNIGYTALPLHLKGHRNEIPVGDDVTGRCDQNGRLRPGALAAIRSAHSGSRVDLSLFHSGQRPDAAPIDDADAWSTDASGMASYYRQHSIQYSRFGVEDFDFKFYNKTPYSGLETDIANAYANSYLQALHYCRQMRTFATGHLRTRCEDDTCLLCEAGFLFRMLSDAKGANCQATNFLRAFSLSKHAETLGLLDTDAGGVPYSQLVQGLNHFLLESMSHGVGNAPPAPNPCAWNADVHSVCMVCGTGPRSMLSAHVVDLVYPRRAPRAPTLSSLVEASMSRDYVDQGLCGNCHKQTSHTVLRLVPDSDALPDVLSINACIANTEHLAYWASGSAERPFLQEHMHLGVGADGRVTSGDVPYRLRAVVVQVQSVNGSSHLCTFVRSPGECTNAQPAADETTDTNSRDESQAGSDTWYLFNDFLVRQVDAREALSFGVPWKTPAVLLYERVDDVARTRASAASAAVEAIPMDTSLLTTDINIAANRDPAAIRYRLLTEDELPKPGTLVAIDTEFVKMEEEELELISDGTRNLIRPSRLSLARVSVLRGEGPSEGVPFIDDHVPVSEPVVDYVTQFSGIHDGDLDPARSKYTLVPHKVVYKKLRMLVDMGCRFIGHGLSKDFRIVNIYVPPEQVVDTVTLYHSPVHLRRLSLRFLSWFLLKEHIQEGTAKSEEHGHGHDSIEDAEATLKLYRYYLNFVEKNRLKAVLEDLYEIGPRVKWRPPARD</sequence>
<dbReference type="GO" id="GO:0046872">
    <property type="term" value="F:metal ion binding"/>
    <property type="evidence" value="ECO:0007669"/>
    <property type="project" value="UniProtKB-KW"/>
</dbReference>
<dbReference type="GO" id="GO:0031251">
    <property type="term" value="C:PAN complex"/>
    <property type="evidence" value="ECO:0007669"/>
    <property type="project" value="UniProtKB-UniRule"/>
</dbReference>
<evidence type="ECO:0000256" key="1">
    <source>
        <dbReference type="ARBA" id="ARBA00004496"/>
    </source>
</evidence>
<comment type="cofactor">
    <cofactor evidence="9">
        <name>a divalent metal cation</name>
        <dbReference type="ChEBI" id="CHEBI:60240"/>
    </cofactor>
    <text evidence="9">Binds 2 metal cations per subunit in the catalytic exonuclease domain.</text>
</comment>
<dbReference type="InterPro" id="IPR048841">
    <property type="entry name" value="PAN2_N"/>
</dbReference>
<dbReference type="InterPro" id="IPR001680">
    <property type="entry name" value="WD40_rpt"/>
</dbReference>
<dbReference type="EMBL" id="CP119879">
    <property type="protein sequence ID" value="WFD35442.1"/>
    <property type="molecule type" value="Genomic_DNA"/>
</dbReference>
<dbReference type="InterPro" id="IPR030843">
    <property type="entry name" value="PAN2"/>
</dbReference>
<comment type="function">
    <text evidence="9">Catalytic subunit of the poly(A)-nuclease (PAN) deadenylation complex, one of two cytoplasmic mRNA deadenylases involved in mRNA turnover. PAN specifically shortens poly(A) tails of RNA and the activity is stimulated by poly(A)-binding protein PAB1. PAN deadenylation is followed by rapid degradation of the shortened mRNA tails by the CCR4-NOT complex. Deadenylated mRNAs are then degraded by two alternative mechanisms, namely exosome-mediated 3'-5' exonucleolytic degradation, or deadenlyation-dependent mRNA decaping and subsequent 5'-3' exonucleolytic degradation by XRN1. May also be involved in post-transcriptional maturation of mRNA poly(A) tails.</text>
</comment>
<protein>
    <recommendedName>
        <fullName evidence="9">PAN2-PAN3 deadenylation complex catalytic subunit PAN2</fullName>
        <ecNumber evidence="9">3.1.13.4</ecNumber>
    </recommendedName>
    <alternativeName>
        <fullName evidence="9">PAB1P-dependent poly(A)-specific ribonuclease</fullName>
    </alternativeName>
    <alternativeName>
        <fullName evidence="9">Poly(A)-nuclease deadenylation complex subunit 2</fullName>
        <shortName evidence="9">PAN deadenylation complex subunit 2</shortName>
    </alternativeName>
</protein>
<dbReference type="GO" id="GO:0003676">
    <property type="term" value="F:nucleic acid binding"/>
    <property type="evidence" value="ECO:0007669"/>
    <property type="project" value="InterPro"/>
</dbReference>
<comment type="domain">
    <text evidence="9">The linker, or PAN3 interaction domain (PID), between the WD40 repeats and the pseudo-UCH domain mediates interaction with PAN3.</text>
</comment>
<dbReference type="InterPro" id="IPR038765">
    <property type="entry name" value="Papain-like_cys_pep_sf"/>
</dbReference>
<comment type="similarity">
    <text evidence="9">Belongs to the peptidase C19 family. PAN2 subfamily.</text>
</comment>
<proteinExistence type="inferred from homology"/>
<comment type="subunit">
    <text evidence="9">Forms a heterotrimer with an asymmetric homodimer of the regulatory subunit PAN3 to form the poly(A)-nuclease (PAN) deadenylation complex.</text>
</comment>
<dbReference type="PANTHER" id="PTHR15728">
    <property type="entry name" value="DEADENYLATION COMPLEX CATALYTIC SUBUNIT PAN2"/>
    <property type="match status" value="1"/>
</dbReference>
<dbReference type="PANTHER" id="PTHR15728:SF0">
    <property type="entry name" value="PAN2-PAN3 DEADENYLATION COMPLEX CATALYTIC SUBUNIT PAN2"/>
    <property type="match status" value="1"/>
</dbReference>
<keyword evidence="2 9" id="KW-0963">Cytoplasm</keyword>
<feature type="binding site" evidence="9">
    <location>
        <position position="926"/>
    </location>
    <ligand>
        <name>a divalent metal cation</name>
        <dbReference type="ChEBI" id="CHEBI:60240"/>
        <note>catalytic</note>
    </ligand>
</feature>
<dbReference type="InterPro" id="IPR013520">
    <property type="entry name" value="Ribonucl_H"/>
</dbReference>
<evidence type="ECO:0000256" key="9">
    <source>
        <dbReference type="HAMAP-Rule" id="MF_03182"/>
    </source>
</evidence>
<comment type="subcellular location">
    <subcellularLocation>
        <location evidence="1 9">Cytoplasm</location>
    </subcellularLocation>
</comment>
<keyword evidence="4 9" id="KW-0507">mRNA processing</keyword>
<evidence type="ECO:0000259" key="12">
    <source>
        <dbReference type="PROSITE" id="PS50235"/>
    </source>
</evidence>
<dbReference type="SMART" id="SM00479">
    <property type="entry name" value="EXOIII"/>
    <property type="match status" value="1"/>
</dbReference>
<dbReference type="InterPro" id="IPR028889">
    <property type="entry name" value="USP"/>
</dbReference>
<evidence type="ECO:0000256" key="6">
    <source>
        <dbReference type="ARBA" id="ARBA00022723"/>
    </source>
</evidence>
<feature type="repeat" description="WD" evidence="10">
    <location>
        <begin position="296"/>
        <end position="327"/>
    </location>
</feature>
<dbReference type="InterPro" id="IPR050785">
    <property type="entry name" value="PAN2-PAN3_catalytic_subunit"/>
</dbReference>
<keyword evidence="14" id="KW-1185">Reference proteome</keyword>
<dbReference type="Gene3D" id="3.90.70.10">
    <property type="entry name" value="Cysteine proteinases"/>
    <property type="match status" value="1"/>
</dbReference>
<dbReference type="InterPro" id="IPR036322">
    <property type="entry name" value="WD40_repeat_dom_sf"/>
</dbReference>
<dbReference type="GO" id="GO:0006397">
    <property type="term" value="P:mRNA processing"/>
    <property type="evidence" value="ECO:0007669"/>
    <property type="project" value="UniProtKB-KW"/>
</dbReference>
<feature type="binding site" evidence="9">
    <location>
        <position position="1033"/>
    </location>
    <ligand>
        <name>a divalent metal cation</name>
        <dbReference type="ChEBI" id="CHEBI:60240"/>
        <note>catalytic</note>
    </ligand>
</feature>
<name>A0AAF0J6D4_9BASI</name>
<feature type="binding site" evidence="9">
    <location>
        <position position="924"/>
    </location>
    <ligand>
        <name>a divalent metal cation</name>
        <dbReference type="ChEBI" id="CHEBI:60240"/>
        <note>catalytic</note>
    </ligand>
</feature>
<dbReference type="Pfam" id="PF20770">
    <property type="entry name" value="PAN2_N"/>
    <property type="match status" value="1"/>
</dbReference>
<dbReference type="Pfam" id="PF00929">
    <property type="entry name" value="RNase_T"/>
    <property type="match status" value="1"/>
</dbReference>
<comment type="catalytic activity">
    <reaction evidence="9">
        <text>Exonucleolytic cleavage of poly(A) to 5'-AMP.</text>
        <dbReference type="EC" id="3.1.13.4"/>
    </reaction>
</comment>
<evidence type="ECO:0000256" key="8">
    <source>
        <dbReference type="ARBA" id="ARBA00022839"/>
    </source>
</evidence>
<evidence type="ECO:0000256" key="11">
    <source>
        <dbReference type="SAM" id="MobiDB-lite"/>
    </source>
</evidence>
<comment type="caution">
    <text evidence="9">Lacks conserved residue(s) required for the propagation of feature annotation.</text>
</comment>
<evidence type="ECO:0000256" key="4">
    <source>
        <dbReference type="ARBA" id="ARBA00022664"/>
    </source>
</evidence>
<accession>A0AAF0J6D4</accession>
<dbReference type="InterPro" id="IPR012337">
    <property type="entry name" value="RNaseH-like_sf"/>
</dbReference>
<dbReference type="SUPFAM" id="SSF54001">
    <property type="entry name" value="Cysteine proteinases"/>
    <property type="match status" value="1"/>
</dbReference>
<evidence type="ECO:0000313" key="13">
    <source>
        <dbReference type="EMBL" id="WFD35442.1"/>
    </source>
</evidence>
<evidence type="ECO:0000313" key="14">
    <source>
        <dbReference type="Proteomes" id="UP001219933"/>
    </source>
</evidence>
<dbReference type="Proteomes" id="UP001219933">
    <property type="component" value="Chromosome 3"/>
</dbReference>
<gene>
    <name evidence="9 13" type="primary">PAN2</name>
    <name evidence="13" type="ORF">MCUN1_002296</name>
</gene>
<dbReference type="HAMAP" id="MF_03182">
    <property type="entry name" value="PAN2"/>
    <property type="match status" value="1"/>
</dbReference>
<dbReference type="CDD" id="cd06143">
    <property type="entry name" value="PAN2_exo"/>
    <property type="match status" value="1"/>
</dbReference>
<dbReference type="GO" id="GO:0000289">
    <property type="term" value="P:nuclear-transcribed mRNA poly(A) tail shortening"/>
    <property type="evidence" value="ECO:0007669"/>
    <property type="project" value="UniProtKB-UniRule"/>
</dbReference>
<feature type="region of interest" description="Disordered" evidence="11">
    <location>
        <begin position="805"/>
        <end position="825"/>
    </location>
</feature>
<evidence type="ECO:0000256" key="3">
    <source>
        <dbReference type="ARBA" id="ARBA00022574"/>
    </source>
</evidence>
<keyword evidence="3 10" id="KW-0853">WD repeat</keyword>
<dbReference type="Gene3D" id="2.130.10.10">
    <property type="entry name" value="YVTN repeat-like/Quinoprotein amine dehydrogenase"/>
    <property type="match status" value="1"/>
</dbReference>
<dbReference type="InterPro" id="IPR036397">
    <property type="entry name" value="RNaseH_sf"/>
</dbReference>
<evidence type="ECO:0000256" key="10">
    <source>
        <dbReference type="PROSITE-ProRule" id="PRU00221"/>
    </source>
</evidence>
<organism evidence="13 14">
    <name type="scientific">Malassezia cuniculi</name>
    <dbReference type="NCBI Taxonomy" id="948313"/>
    <lineage>
        <taxon>Eukaryota</taxon>
        <taxon>Fungi</taxon>
        <taxon>Dikarya</taxon>
        <taxon>Basidiomycota</taxon>
        <taxon>Ustilaginomycotina</taxon>
        <taxon>Malasseziomycetes</taxon>
        <taxon>Malasseziales</taxon>
        <taxon>Malasseziaceae</taxon>
        <taxon>Malassezia</taxon>
    </lineage>
</organism>
<dbReference type="GO" id="GO:0000932">
    <property type="term" value="C:P-body"/>
    <property type="evidence" value="ECO:0007669"/>
    <property type="project" value="TreeGrafter"/>
</dbReference>
<dbReference type="SUPFAM" id="SSF50978">
    <property type="entry name" value="WD40 repeat-like"/>
    <property type="match status" value="1"/>
</dbReference>
<dbReference type="Gene3D" id="3.30.420.10">
    <property type="entry name" value="Ribonuclease H-like superfamily/Ribonuclease H"/>
    <property type="match status" value="1"/>
</dbReference>
<reference evidence="13" key="1">
    <citation type="submission" date="2023-03" db="EMBL/GenBank/DDBJ databases">
        <title>Mating type loci evolution in Malassezia.</title>
        <authorList>
            <person name="Coelho M.A."/>
        </authorList>
    </citation>
    <scope>NUCLEOTIDE SEQUENCE</scope>
    <source>
        <strain evidence="13">CBS 11721</strain>
    </source>
</reference>